<gene>
    <name evidence="11" type="ORF">ESZ00_16540</name>
</gene>
<reference evidence="11 12" key="1">
    <citation type="journal article" date="2016" name="Int. J. Syst. Evol. Microbiol.">
        <title>Acidipila dinghuensis sp. nov., an acidobacterium isolated from forest soil.</title>
        <authorList>
            <person name="Jiang Y.W."/>
            <person name="Wang J."/>
            <person name="Chen M.H."/>
            <person name="Lv Y.Y."/>
            <person name="Qiu L.H."/>
        </authorList>
    </citation>
    <scope>NUCLEOTIDE SEQUENCE [LARGE SCALE GENOMIC DNA]</scope>
    <source>
        <strain evidence="11 12">DHOF10</strain>
    </source>
</reference>
<evidence type="ECO:0000256" key="4">
    <source>
        <dbReference type="ARBA" id="ARBA00022679"/>
    </source>
</evidence>
<keyword evidence="8 9" id="KW-0012">Acyltransferase</keyword>
<dbReference type="OrthoDB" id="9805788at2"/>
<evidence type="ECO:0000256" key="2">
    <source>
        <dbReference type="ARBA" id="ARBA00010323"/>
    </source>
</evidence>
<dbReference type="Proteomes" id="UP000290253">
    <property type="component" value="Unassembled WGS sequence"/>
</dbReference>
<dbReference type="PIRSF" id="PIRSF500217">
    <property type="entry name" value="AlgI"/>
    <property type="match status" value="1"/>
</dbReference>
<dbReference type="InterPro" id="IPR024194">
    <property type="entry name" value="Ac/AlaTfrase_AlgI/DltB"/>
</dbReference>
<evidence type="ECO:0000256" key="3">
    <source>
        <dbReference type="ARBA" id="ARBA00022475"/>
    </source>
</evidence>
<feature type="transmembrane region" description="Helical" evidence="10">
    <location>
        <begin position="371"/>
        <end position="392"/>
    </location>
</feature>
<dbReference type="GO" id="GO:0005886">
    <property type="term" value="C:plasma membrane"/>
    <property type="evidence" value="ECO:0007669"/>
    <property type="project" value="UniProtKB-SubCell"/>
</dbReference>
<evidence type="ECO:0000256" key="10">
    <source>
        <dbReference type="SAM" id="Phobius"/>
    </source>
</evidence>
<dbReference type="GO" id="GO:0016746">
    <property type="term" value="F:acyltransferase activity"/>
    <property type="evidence" value="ECO:0007669"/>
    <property type="project" value="UniProtKB-KW"/>
</dbReference>
<keyword evidence="7 9" id="KW-0472">Membrane</keyword>
<feature type="transmembrane region" description="Helical" evidence="10">
    <location>
        <begin position="455"/>
        <end position="478"/>
    </location>
</feature>
<organism evidence="11 12">
    <name type="scientific">Silvibacterium dinghuense</name>
    <dbReference type="NCBI Taxonomy" id="1560006"/>
    <lineage>
        <taxon>Bacteria</taxon>
        <taxon>Pseudomonadati</taxon>
        <taxon>Acidobacteriota</taxon>
        <taxon>Terriglobia</taxon>
        <taxon>Terriglobales</taxon>
        <taxon>Acidobacteriaceae</taxon>
        <taxon>Silvibacterium</taxon>
    </lineage>
</organism>
<feature type="transmembrane region" description="Helical" evidence="10">
    <location>
        <begin position="94"/>
        <end position="113"/>
    </location>
</feature>
<name>A0A4Q1S9P9_9BACT</name>
<evidence type="ECO:0000256" key="1">
    <source>
        <dbReference type="ARBA" id="ARBA00004651"/>
    </source>
</evidence>
<feature type="transmembrane region" description="Helical" evidence="10">
    <location>
        <begin position="412"/>
        <end position="434"/>
    </location>
</feature>
<keyword evidence="3 9" id="KW-1003">Cell membrane</keyword>
<evidence type="ECO:0000313" key="11">
    <source>
        <dbReference type="EMBL" id="RXS93671.1"/>
    </source>
</evidence>
<feature type="transmembrane region" description="Helical" evidence="10">
    <location>
        <begin position="339"/>
        <end position="359"/>
    </location>
</feature>
<evidence type="ECO:0000256" key="6">
    <source>
        <dbReference type="ARBA" id="ARBA00022989"/>
    </source>
</evidence>
<dbReference type="InterPro" id="IPR051085">
    <property type="entry name" value="MB_O-acyltransferase"/>
</dbReference>
<keyword evidence="12" id="KW-1185">Reference proteome</keyword>
<dbReference type="PANTHER" id="PTHR13285">
    <property type="entry name" value="ACYLTRANSFERASE"/>
    <property type="match status" value="1"/>
</dbReference>
<dbReference type="InterPro" id="IPR004299">
    <property type="entry name" value="MBOAT_fam"/>
</dbReference>
<dbReference type="GO" id="GO:0042121">
    <property type="term" value="P:alginic acid biosynthetic process"/>
    <property type="evidence" value="ECO:0007669"/>
    <property type="project" value="InterPro"/>
</dbReference>
<dbReference type="Pfam" id="PF03062">
    <property type="entry name" value="MBOAT"/>
    <property type="match status" value="1"/>
</dbReference>
<evidence type="ECO:0000256" key="8">
    <source>
        <dbReference type="ARBA" id="ARBA00023315"/>
    </source>
</evidence>
<protein>
    <submittedName>
        <fullName evidence="11">MBOAT family protein</fullName>
    </submittedName>
</protein>
<comment type="caution">
    <text evidence="11">The sequence shown here is derived from an EMBL/GenBank/DDBJ whole genome shotgun (WGS) entry which is preliminary data.</text>
</comment>
<dbReference type="InterPro" id="IPR028362">
    <property type="entry name" value="AlgI"/>
</dbReference>
<proteinExistence type="inferred from homology"/>
<feature type="transmembrane region" description="Helical" evidence="10">
    <location>
        <begin position="125"/>
        <end position="146"/>
    </location>
</feature>
<keyword evidence="6 10" id="KW-1133">Transmembrane helix</keyword>
<feature type="transmembrane region" description="Helical" evidence="10">
    <location>
        <begin position="21"/>
        <end position="44"/>
    </location>
</feature>
<comment type="similarity">
    <text evidence="2 9">Belongs to the membrane-bound acyltransferase family.</text>
</comment>
<comment type="subcellular location">
    <subcellularLocation>
        <location evidence="1">Cell membrane</location>
        <topology evidence="1">Multi-pass membrane protein</topology>
    </subcellularLocation>
</comment>
<feature type="transmembrane region" description="Helical" evidence="10">
    <location>
        <begin position="158"/>
        <end position="176"/>
    </location>
</feature>
<evidence type="ECO:0000256" key="7">
    <source>
        <dbReference type="ARBA" id="ARBA00023136"/>
    </source>
</evidence>
<feature type="transmembrane region" description="Helical" evidence="10">
    <location>
        <begin position="312"/>
        <end position="333"/>
    </location>
</feature>
<accession>A0A4Q1S9P9</accession>
<feature type="transmembrane region" description="Helical" evidence="10">
    <location>
        <begin position="50"/>
        <end position="73"/>
    </location>
</feature>
<dbReference type="PANTHER" id="PTHR13285:SF23">
    <property type="entry name" value="TEICHOIC ACID D-ALANYLTRANSFERASE"/>
    <property type="match status" value="1"/>
</dbReference>
<dbReference type="AlphaFoldDB" id="A0A4Q1S9P9"/>
<keyword evidence="4 9" id="KW-0808">Transferase</keyword>
<evidence type="ECO:0000313" key="12">
    <source>
        <dbReference type="Proteomes" id="UP000290253"/>
    </source>
</evidence>
<keyword evidence="5 10" id="KW-0812">Transmembrane</keyword>
<evidence type="ECO:0000256" key="9">
    <source>
        <dbReference type="PIRNR" id="PIRNR016636"/>
    </source>
</evidence>
<evidence type="ECO:0000256" key="5">
    <source>
        <dbReference type="ARBA" id="ARBA00022692"/>
    </source>
</evidence>
<dbReference type="PIRSF" id="PIRSF016636">
    <property type="entry name" value="AlgI_DltB"/>
    <property type="match status" value="1"/>
</dbReference>
<feature type="transmembrane region" description="Helical" evidence="10">
    <location>
        <begin position="196"/>
        <end position="219"/>
    </location>
</feature>
<sequence length="481" mass="54087">MYPSCRATRIEVEHVFSNKRGCMSLSSSVFFVFFLVICGLYWLLARHRSFQIVLLLLANLAFLAKFGPVYLLVPVAASIDWAVGLGLTRTGSQTTRRILVILSLLLNIGLLLGQKLIPLAPHFRWGWLFHLSLSFYCFQALSYTIDLYRGEGKAEANLLRYWAGAMFFPVIVAGPIPRMHKLLKQLREPFRLTQPAAATAFLLIATGLVKKLLVADYLANNFVNRVFDTPALYSGFENLLAVYGYALQLFFDFSGYTDIAMGVAMLLGLSIPENFRTPYLSVNLQDFWKRWHISFSSWLTDYLFESLPKSRLFPSVTYAYAFMVTFLLGGLWHGITWNFLIWGAIHGTGLWLFYLWSVWRKKRGAKRVGSLPGRIAGALLTFHFVCFSWIFFRAADLPGAIVVLKQIGSHTWGMENVTLPVAGVLVFAVLAHCIPQDWFDRSAKLADAMPFWAQGVALAGIVIAIEFLAGQGSAGFVYGKF</sequence>
<dbReference type="EMBL" id="SDMK01000004">
    <property type="protein sequence ID" value="RXS93671.1"/>
    <property type="molecule type" value="Genomic_DNA"/>
</dbReference>